<dbReference type="EMBL" id="CP049142">
    <property type="protein sequence ID" value="QIE91643.1"/>
    <property type="molecule type" value="Genomic_DNA"/>
</dbReference>
<dbReference type="KEGG" id="pnt:G5B91_33470"/>
<accession>A0A6G6J8W3</accession>
<evidence type="ECO:0000313" key="2">
    <source>
        <dbReference type="Proteomes" id="UP000501063"/>
    </source>
</evidence>
<name>A0A6G6J8W3_PSENT</name>
<dbReference type="AlphaFoldDB" id="A0A6G6J8W3"/>
<evidence type="ECO:0000313" key="1">
    <source>
        <dbReference type="EMBL" id="QIE91643.1"/>
    </source>
</evidence>
<proteinExistence type="predicted"/>
<organism evidence="1 2">
    <name type="scientific">Pseudomonas nitroreducens</name>
    <dbReference type="NCBI Taxonomy" id="46680"/>
    <lineage>
        <taxon>Bacteria</taxon>
        <taxon>Pseudomonadati</taxon>
        <taxon>Pseudomonadota</taxon>
        <taxon>Gammaproteobacteria</taxon>
        <taxon>Pseudomonadales</taxon>
        <taxon>Pseudomonadaceae</taxon>
        <taxon>Pseudomonas</taxon>
    </lineage>
</organism>
<protein>
    <submittedName>
        <fullName evidence="1">Uncharacterized protein</fullName>
    </submittedName>
</protein>
<reference evidence="1 2" key="1">
    <citation type="submission" date="2020-02" db="EMBL/GenBank/DDBJ databases">
        <title>Integrative conjugative elements (ICEs) and plasmids drive adaptation of Pseudomonas nitroreducens strain HBP1 to wastewater environment.</title>
        <authorList>
            <person name="Sentchilo V."/>
            <person name="Carraro N."/>
            <person name="Bertelli C."/>
            <person name="van der Meer J.R."/>
        </authorList>
    </citation>
    <scope>NUCLEOTIDE SEQUENCE [LARGE SCALE GENOMIC DNA]</scope>
    <source>
        <strain evidence="1 2">HBP1</strain>
        <plasmid evidence="2">ppnihbp1_1</plasmid>
    </source>
</reference>
<gene>
    <name evidence="1" type="ORF">G5B91_33470</name>
</gene>
<sequence length="216" mass="23622">MHFIEAEKFRGIDEGYRRYILSIDDRDDFLLETAGVTQGVRRPDWEDIKVSMVRAGLWMQLVQNKEALVPLILHPSCSSPVGLVEMAIKDIARRLQSEDPLRKVLLVGASGAEACSAGELRDVLDHIFNVRLPDEIIVSAEQGLASQAAEYAASRYIPLRIIPLASNAADFAKSACGVATHVFSLVTRGKPSTFAQASYDLACETGLIAHQVELSA</sequence>
<dbReference type="Proteomes" id="UP000501063">
    <property type="component" value="Plasmid pPniHBP1_1"/>
</dbReference>
<keyword evidence="1" id="KW-0614">Plasmid</keyword>
<geneLocation type="plasmid" evidence="2">
    <name>ppnihbp1_1</name>
</geneLocation>